<dbReference type="EMBL" id="HACM01003179">
    <property type="protein sequence ID" value="CRZ03621.1"/>
    <property type="molecule type" value="Transcribed_RNA"/>
</dbReference>
<evidence type="ECO:0000313" key="1">
    <source>
        <dbReference type="EMBL" id="CRZ03621.1"/>
    </source>
</evidence>
<accession>A0A0H5QQ89</accession>
<reference evidence="1" key="1">
    <citation type="submission" date="2015-04" db="EMBL/GenBank/DDBJ databases">
        <title>The genome sequence of the plant pathogenic Rhizarian Plasmodiophora brassicae reveals insights in its biotrophic life cycle and the origin of chitin synthesis.</title>
        <authorList>
            <person name="Schwelm A."/>
            <person name="Fogelqvist J."/>
            <person name="Knaust A."/>
            <person name="Julke S."/>
            <person name="Lilja T."/>
            <person name="Dhandapani V."/>
            <person name="Bonilla-Rosso G."/>
            <person name="Karlsson M."/>
            <person name="Shevchenko A."/>
            <person name="Choi S.R."/>
            <person name="Kim H.G."/>
            <person name="Park J.Y."/>
            <person name="Lim Y.P."/>
            <person name="Ludwig-Muller J."/>
            <person name="Dixelius C."/>
        </authorList>
    </citation>
    <scope>NUCLEOTIDE SEQUENCE</scope>
    <source>
        <tissue evidence="1">Potato root galls</tissue>
    </source>
</reference>
<dbReference type="AlphaFoldDB" id="A0A0H5QQ89"/>
<dbReference type="InterPro" id="IPR027912">
    <property type="entry name" value="CFAP54"/>
</dbReference>
<dbReference type="PANTHER" id="PTHR33487:SF1">
    <property type="entry name" value="CILIA- AND FLAGELLA-ASSOCIATED PROTEIN 54"/>
    <property type="match status" value="1"/>
</dbReference>
<proteinExistence type="predicted"/>
<name>A0A0H5QQ89_9EUKA</name>
<organism evidence="1">
    <name type="scientific">Spongospora subterranea</name>
    <dbReference type="NCBI Taxonomy" id="70186"/>
    <lineage>
        <taxon>Eukaryota</taxon>
        <taxon>Sar</taxon>
        <taxon>Rhizaria</taxon>
        <taxon>Endomyxa</taxon>
        <taxon>Phytomyxea</taxon>
        <taxon>Plasmodiophorida</taxon>
        <taxon>Plasmodiophoridae</taxon>
        <taxon>Spongospora</taxon>
    </lineage>
</organism>
<dbReference type="GO" id="GO:0060271">
    <property type="term" value="P:cilium assembly"/>
    <property type="evidence" value="ECO:0007669"/>
    <property type="project" value="TreeGrafter"/>
</dbReference>
<sequence length="809" mass="89381">MIDVDSICEGVQLGLANSRALKAFTHRFSKLLSQTAADKRGDAIKPSDSISIKCTSEIQLHNQLRSEVAKLYGLLPELVISRLLIHCGHLLLNVNQNDVADGVCFQPLTQAPNDPGSESSSIKSQAYFGRAQCAFKTTMIQDPKLLYRSSVDKAVKAMDMIQTDMGRVLKEDDSESLCWIIHNGSIHLHNMSQILLLQGHTRDVIPYINWCILAMETCLPLCSPTYLSWRITLYSSVASAFFQLNDFQAISAVIERALKKVNELQLWLEADLPIPLSIRTIIVSARSRISKIELTMKYATDQAKINEAIEKGNYQSTSGKLRAVISTMAAIPLPDLNYQSTHEDKITNALEYAIILIKSCNGASDGTNPSAVGEFTSDSDGECWIYQSLLRLCVVWGRHKALSDIISLIPNRSIAAVKPMLLLSQLSILALTIANVDSVWEEKLKSVTGDLLSLGDLPYPDLANRAFVMIYRGYISRMLYQPIPDKQIGSHPSDPSPESCSVFVNIFLIWIKSSPDDPMLISQMALELACRPMSFDILIKIISGALHIVYEYRSSRCSHLIPSHSLRVDLLANNGPGQPDSYHNTITCLHADLLMALYRAKIASGPLFLRSVIDEIGQDRLSKSLFWIQLSTVNKSDKSITRLARAQTLLLEHDEAISATEATSHKEGEQALRLAWITRSSIGLYIGSESIDIGVGWRIYGKDIKYGVNVTTSDVQLKGLGIDLEPGQIHQPVIISGLSPNTSYVFALRPGPSSHMGPVSHPYTSSFPIPAPLCWAYLSQAAFQLGVKDIARFAAHRAIREISFEVISS</sequence>
<dbReference type="PANTHER" id="PTHR33487">
    <property type="entry name" value="CILIA- AND FLAGELLA-ASSOCIATED PROTEIN 54"/>
    <property type="match status" value="1"/>
</dbReference>
<dbReference type="Pfam" id="PF14858">
    <property type="entry name" value="CFAP54_N"/>
    <property type="match status" value="1"/>
</dbReference>
<protein>
    <submittedName>
        <fullName evidence="1">Uncharacterized protein</fullName>
    </submittedName>
</protein>